<gene>
    <name evidence="2" type="ORF">K1Y72_01725</name>
</gene>
<dbReference type="NCBIfam" id="TIGR03083">
    <property type="entry name" value="maleylpyruvate isomerase family mycothiol-dependent enzyme"/>
    <property type="match status" value="1"/>
</dbReference>
<proteinExistence type="predicted"/>
<dbReference type="InterPro" id="IPR034660">
    <property type="entry name" value="DinB/YfiT-like"/>
</dbReference>
<protein>
    <submittedName>
        <fullName evidence="2">TIGR03085 family protein</fullName>
    </submittedName>
</protein>
<keyword evidence="3" id="KW-1185">Reference proteome</keyword>
<evidence type="ECO:0000313" key="2">
    <source>
        <dbReference type="EMBL" id="MBW8481071.1"/>
    </source>
</evidence>
<dbReference type="SUPFAM" id="SSF109854">
    <property type="entry name" value="DinB/YfiT-like putative metalloenzymes"/>
    <property type="match status" value="1"/>
</dbReference>
<organism evidence="2 3">
    <name type="scientific">Actinomadura parmotrematis</name>
    <dbReference type="NCBI Taxonomy" id="2864039"/>
    <lineage>
        <taxon>Bacteria</taxon>
        <taxon>Bacillati</taxon>
        <taxon>Actinomycetota</taxon>
        <taxon>Actinomycetes</taxon>
        <taxon>Streptosporangiales</taxon>
        <taxon>Thermomonosporaceae</taxon>
        <taxon>Actinomadura</taxon>
    </lineage>
</organism>
<dbReference type="InterPro" id="IPR017517">
    <property type="entry name" value="Maleyloyr_isom"/>
</dbReference>
<sequence length="217" mass="23616">MSPSSDPVRAERAALSDALEQAGPDAPTGCAGWTAADLAAHLVARERRLDAGPGILLPPLAFYTEFVRRRTLRERTFAELVALFRGGPPKFSPYALPGVDENANGVEFFVHHEDVRRARPDWEPRELGAALEETLWRRIKIARFVLRKVPVELTLVRPDGRAARVTGGGRRSAGGARVHGPVGELVLWTLGRTDVARVQITGATAAVKTLDESGWSL</sequence>
<dbReference type="Proteomes" id="UP000774570">
    <property type="component" value="Unassembled WGS sequence"/>
</dbReference>
<reference evidence="2 3" key="1">
    <citation type="submission" date="2021-07" db="EMBL/GenBank/DDBJ databases">
        <title>Actinomadura sp. PM05-2 isolated from lichen.</title>
        <authorList>
            <person name="Somphong A."/>
            <person name="Phongsopitanun W."/>
            <person name="Tanasupawat S."/>
            <person name="Peongsungnone V."/>
        </authorList>
    </citation>
    <scope>NUCLEOTIDE SEQUENCE [LARGE SCALE GENOMIC DNA]</scope>
    <source>
        <strain evidence="2 3">PM05-2</strain>
    </source>
</reference>
<dbReference type="RefSeq" id="WP_220162495.1">
    <property type="nucleotide sequence ID" value="NZ_JAIBOA010000001.1"/>
</dbReference>
<evidence type="ECO:0000259" key="1">
    <source>
        <dbReference type="Pfam" id="PF11716"/>
    </source>
</evidence>
<name>A0ABS7FL34_9ACTN</name>
<evidence type="ECO:0000313" key="3">
    <source>
        <dbReference type="Proteomes" id="UP000774570"/>
    </source>
</evidence>
<dbReference type="NCBIfam" id="TIGR03085">
    <property type="entry name" value="TIGR03085 family metal-binding protein"/>
    <property type="match status" value="1"/>
</dbReference>
<dbReference type="Pfam" id="PF11716">
    <property type="entry name" value="MDMPI_N"/>
    <property type="match status" value="1"/>
</dbReference>
<dbReference type="InterPro" id="IPR024344">
    <property type="entry name" value="MDMPI_metal-binding"/>
</dbReference>
<comment type="caution">
    <text evidence="2">The sequence shown here is derived from an EMBL/GenBank/DDBJ whole genome shotgun (WGS) entry which is preliminary data.</text>
</comment>
<accession>A0ABS7FL34</accession>
<dbReference type="Gene3D" id="1.20.120.450">
    <property type="entry name" value="dinb family like domain"/>
    <property type="match status" value="1"/>
</dbReference>
<feature type="domain" description="Mycothiol-dependent maleylpyruvate isomerase metal-binding" evidence="1">
    <location>
        <begin position="9"/>
        <end position="50"/>
    </location>
</feature>
<dbReference type="InterPro" id="IPR017519">
    <property type="entry name" value="CHP03085"/>
</dbReference>
<dbReference type="EMBL" id="JAIBOA010000001">
    <property type="protein sequence ID" value="MBW8481071.1"/>
    <property type="molecule type" value="Genomic_DNA"/>
</dbReference>